<feature type="binding site" evidence="12">
    <location>
        <position position="93"/>
    </location>
    <ligand>
        <name>Mg(2+)</name>
        <dbReference type="ChEBI" id="CHEBI:18420"/>
        <label>1</label>
    </ligand>
</feature>
<feature type="domain" description="Fructose-1-6-bisphosphatase class I N-terminal" evidence="14">
    <location>
        <begin position="7"/>
        <end position="194"/>
    </location>
</feature>
<sequence>MQGQGVSLTEFLIQQQRKVAGATGELTLLISDIARACKAIAREVRYGALVGNLGQVGEENVQGEVQQKLDVLSNDIMIAILSRSGHVAAMASEENEDIIVVPKANRGKYLVCFDPLDGSSNININMCIGTIFSILRCPEGVDEPAEEHFLQPGTEQVASGFCVYGPSVTLVLTTGDGAYGFTLDQGVGEFFLTHSDIRIAEEAREFAINMSNWRFWEPPVRRYIEECLQGKEGPLGRDYNMRWIASFVAEAYRILQRGGFWTYPLDEKLKKQGQAGRLRLMYEANPIGFIIEQAGGIVSTGRERVLTLQPTHIHQRVPLFIGARKDIETIEAYHREWDAQQQS</sequence>
<feature type="binding site" evidence="12">
    <location>
        <position position="116"/>
    </location>
    <ligand>
        <name>Mg(2+)</name>
        <dbReference type="ChEBI" id="CHEBI:18420"/>
        <label>1</label>
    </ligand>
</feature>
<dbReference type="EMBL" id="AP024714">
    <property type="protein sequence ID" value="BCX82551.1"/>
    <property type="molecule type" value="Genomic_DNA"/>
</dbReference>
<keyword evidence="4 12" id="KW-0963">Cytoplasm</keyword>
<comment type="catalytic activity">
    <reaction evidence="1 12">
        <text>beta-D-fructose 1,6-bisphosphate + H2O = beta-D-fructose 6-phosphate + phosphate</text>
        <dbReference type="Rhea" id="RHEA:11064"/>
        <dbReference type="ChEBI" id="CHEBI:15377"/>
        <dbReference type="ChEBI" id="CHEBI:32966"/>
        <dbReference type="ChEBI" id="CHEBI:43474"/>
        <dbReference type="ChEBI" id="CHEBI:57634"/>
        <dbReference type="EC" id="3.1.3.11"/>
    </reaction>
</comment>
<dbReference type="GO" id="GO:0005986">
    <property type="term" value="P:sucrose biosynthetic process"/>
    <property type="evidence" value="ECO:0007669"/>
    <property type="project" value="TreeGrafter"/>
</dbReference>
<dbReference type="PRINTS" id="PR00115">
    <property type="entry name" value="F16BPHPHTASE"/>
</dbReference>
<dbReference type="InterPro" id="IPR000146">
    <property type="entry name" value="FBPase_class-1"/>
</dbReference>
<comment type="subunit">
    <text evidence="12">Homotetramer.</text>
</comment>
<dbReference type="GO" id="GO:0000287">
    <property type="term" value="F:magnesium ion binding"/>
    <property type="evidence" value="ECO:0007669"/>
    <property type="project" value="UniProtKB-UniRule"/>
</dbReference>
<reference evidence="17" key="1">
    <citation type="journal article" date="2024" name="Int. J. Syst. Evol. Microbiol.">
        <title>Methylomarinovum tepidoasis sp. nov., a moderately thermophilic methanotroph of the family Methylothermaceae isolated from a deep-sea hydrothermal field.</title>
        <authorList>
            <person name="Hirayama H."/>
            <person name="Takaki Y."/>
            <person name="Abe M."/>
            <person name="Miyazaki M."/>
            <person name="Uematsu K."/>
            <person name="Matsui Y."/>
            <person name="Takai K."/>
        </authorList>
    </citation>
    <scope>NUCLEOTIDE SEQUENCE [LARGE SCALE GENOMIC DNA]</scope>
    <source>
        <strain evidence="17">IT-9</strain>
    </source>
</reference>
<keyword evidence="6 12" id="KW-0378">Hydrolase</keyword>
<feature type="binding site" evidence="12">
    <location>
        <position position="209"/>
    </location>
    <ligand>
        <name>substrate</name>
    </ligand>
</feature>
<name>A0AAU9CAC0_9GAMM</name>
<dbReference type="PANTHER" id="PTHR11556:SF35">
    <property type="entry name" value="SEDOHEPTULOSE-1,7-BISPHOSPHATASE, CHLOROPLASTIC"/>
    <property type="match status" value="1"/>
</dbReference>
<accession>A0AAU9CAC0</accession>
<dbReference type="FunFam" id="3.40.190.80:FF:000011">
    <property type="entry name" value="Fructose-1,6-bisphosphatase class 1"/>
    <property type="match status" value="1"/>
</dbReference>
<evidence type="ECO:0000256" key="5">
    <source>
        <dbReference type="ARBA" id="ARBA00022723"/>
    </source>
</evidence>
<feature type="domain" description="Fructose-1-6-bisphosphatase class 1 C-terminal" evidence="15">
    <location>
        <begin position="199"/>
        <end position="334"/>
    </location>
</feature>
<dbReference type="InterPro" id="IPR028343">
    <property type="entry name" value="FBPtase"/>
</dbReference>
<dbReference type="InterPro" id="IPR044015">
    <property type="entry name" value="FBPase_C_dom"/>
</dbReference>
<dbReference type="KEGG" id="mcau:MIT9_P2137"/>
<comment type="cofactor">
    <cofactor evidence="12">
        <name>Mg(2+)</name>
        <dbReference type="ChEBI" id="CHEBI:18420"/>
    </cofactor>
    <text evidence="12">Binds 2 magnesium ions per subunit.</text>
</comment>
<evidence type="ECO:0000256" key="4">
    <source>
        <dbReference type="ARBA" id="ARBA00022490"/>
    </source>
</evidence>
<keyword evidence="17" id="KW-1185">Reference proteome</keyword>
<dbReference type="GO" id="GO:0006094">
    <property type="term" value="P:gluconeogenesis"/>
    <property type="evidence" value="ECO:0007669"/>
    <property type="project" value="UniProtKB-UniRule"/>
</dbReference>
<keyword evidence="5 12" id="KW-0479">Metal-binding</keyword>
<evidence type="ECO:0000256" key="9">
    <source>
        <dbReference type="ARBA" id="ARBA00024331"/>
    </source>
</evidence>
<evidence type="ECO:0000256" key="2">
    <source>
        <dbReference type="ARBA" id="ARBA00010941"/>
    </source>
</evidence>
<dbReference type="AlphaFoldDB" id="A0AAU9CAC0"/>
<evidence type="ECO:0000256" key="8">
    <source>
        <dbReference type="ARBA" id="ARBA00023277"/>
    </source>
</evidence>
<dbReference type="NCBIfam" id="NF006779">
    <property type="entry name" value="PRK09293.1-3"/>
    <property type="match status" value="1"/>
</dbReference>
<evidence type="ECO:0000313" key="16">
    <source>
        <dbReference type="EMBL" id="BCX82551.1"/>
    </source>
</evidence>
<dbReference type="Proteomes" id="UP001321825">
    <property type="component" value="Chromosome"/>
</dbReference>
<evidence type="ECO:0000256" key="7">
    <source>
        <dbReference type="ARBA" id="ARBA00022842"/>
    </source>
</evidence>
<dbReference type="Pfam" id="PF00316">
    <property type="entry name" value="FBPase"/>
    <property type="match status" value="1"/>
</dbReference>
<dbReference type="PANTHER" id="PTHR11556">
    <property type="entry name" value="FRUCTOSE-1,6-BISPHOSPHATASE-RELATED"/>
    <property type="match status" value="1"/>
</dbReference>
<protein>
    <recommendedName>
        <fullName evidence="10 12">Fructose-1,6-bisphosphatase class 1</fullName>
        <shortName evidence="12">FBPase class 1</shortName>
        <ecNumber evidence="3 12">3.1.3.11</ecNumber>
    </recommendedName>
    <alternativeName>
        <fullName evidence="11 12">D-fructose-1,6-bisphosphate 1-phosphohydrolase class 1</fullName>
    </alternativeName>
</protein>
<dbReference type="GO" id="GO:0030388">
    <property type="term" value="P:fructose 1,6-bisphosphate metabolic process"/>
    <property type="evidence" value="ECO:0007669"/>
    <property type="project" value="TreeGrafter"/>
</dbReference>
<comment type="subcellular location">
    <subcellularLocation>
        <location evidence="12">Cytoplasm</location>
    </subcellularLocation>
</comment>
<dbReference type="Gene3D" id="3.30.540.10">
    <property type="entry name" value="Fructose-1,6-Bisphosphatase, subunit A, domain 1"/>
    <property type="match status" value="1"/>
</dbReference>
<comment type="caution">
    <text evidence="12">Lacks conserved residue(s) required for the propagation of feature annotation.</text>
</comment>
<dbReference type="Gene3D" id="3.40.190.80">
    <property type="match status" value="1"/>
</dbReference>
<evidence type="ECO:0000259" key="15">
    <source>
        <dbReference type="Pfam" id="PF18913"/>
    </source>
</evidence>
<evidence type="ECO:0000256" key="1">
    <source>
        <dbReference type="ARBA" id="ARBA00001273"/>
    </source>
</evidence>
<dbReference type="CDD" id="cd00354">
    <property type="entry name" value="FBPase"/>
    <property type="match status" value="1"/>
</dbReference>
<evidence type="ECO:0000256" key="11">
    <source>
        <dbReference type="ARBA" id="ARBA00081210"/>
    </source>
</evidence>
<evidence type="ECO:0000256" key="13">
    <source>
        <dbReference type="RuleBase" id="RU000508"/>
    </source>
</evidence>
<evidence type="ECO:0000259" key="14">
    <source>
        <dbReference type="Pfam" id="PF00316"/>
    </source>
</evidence>
<evidence type="ECO:0000256" key="3">
    <source>
        <dbReference type="ARBA" id="ARBA00013093"/>
    </source>
</evidence>
<dbReference type="InterPro" id="IPR033391">
    <property type="entry name" value="FBPase_N"/>
</dbReference>
<evidence type="ECO:0000256" key="6">
    <source>
        <dbReference type="ARBA" id="ARBA00022801"/>
    </source>
</evidence>
<comment type="similarity">
    <text evidence="2 12 13">Belongs to the FBPase class 1 family.</text>
</comment>
<evidence type="ECO:0000256" key="10">
    <source>
        <dbReference type="ARBA" id="ARBA00072069"/>
    </source>
</evidence>
<dbReference type="GO" id="GO:0005829">
    <property type="term" value="C:cytosol"/>
    <property type="evidence" value="ECO:0007669"/>
    <property type="project" value="TreeGrafter"/>
</dbReference>
<dbReference type="PIRSF" id="PIRSF000904">
    <property type="entry name" value="FBPtase_SBPase"/>
    <property type="match status" value="1"/>
</dbReference>
<feature type="binding site" evidence="12">
    <location>
        <position position="114"/>
    </location>
    <ligand>
        <name>Mg(2+)</name>
        <dbReference type="ChEBI" id="CHEBI:18420"/>
        <label>2</label>
    </ligand>
</feature>
<evidence type="ECO:0000313" key="17">
    <source>
        <dbReference type="Proteomes" id="UP001321825"/>
    </source>
</evidence>
<comment type="pathway">
    <text evidence="9">Carbohydrate biosynthesis.</text>
</comment>
<feature type="binding site" evidence="12">
    <location>
        <position position="117"/>
    </location>
    <ligand>
        <name>Mg(2+)</name>
        <dbReference type="ChEBI" id="CHEBI:18420"/>
        <label>2</label>
    </ligand>
</feature>
<keyword evidence="8 12" id="KW-0119">Carbohydrate metabolism</keyword>
<gene>
    <name evidence="12" type="primary">fbp</name>
    <name evidence="16" type="ORF">MIT9_P2137</name>
</gene>
<feature type="binding site" evidence="12">
    <location>
        <position position="114"/>
    </location>
    <ligand>
        <name>Mg(2+)</name>
        <dbReference type="ChEBI" id="CHEBI:18420"/>
        <label>1</label>
    </ligand>
</feature>
<feature type="binding site" evidence="12">
    <location>
        <begin position="117"/>
        <end position="120"/>
    </location>
    <ligand>
        <name>substrate</name>
    </ligand>
</feature>
<dbReference type="EC" id="3.1.3.11" evidence="3 12"/>
<feature type="binding site" evidence="12">
    <location>
        <position position="283"/>
    </location>
    <ligand>
        <name>Mg(2+)</name>
        <dbReference type="ChEBI" id="CHEBI:18420"/>
        <label>2</label>
    </ligand>
</feature>
<dbReference type="Pfam" id="PF18913">
    <property type="entry name" value="FBPase_C"/>
    <property type="match status" value="1"/>
</dbReference>
<dbReference type="SUPFAM" id="SSF56655">
    <property type="entry name" value="Carbohydrate phosphatase"/>
    <property type="match status" value="1"/>
</dbReference>
<dbReference type="GO" id="GO:0042132">
    <property type="term" value="F:fructose 1,6-bisphosphate 1-phosphatase activity"/>
    <property type="evidence" value="ECO:0007669"/>
    <property type="project" value="UniProtKB-UniRule"/>
</dbReference>
<organism evidence="16 17">
    <name type="scientific">Methylomarinovum caldicuralii</name>
    <dbReference type="NCBI Taxonomy" id="438856"/>
    <lineage>
        <taxon>Bacteria</taxon>
        <taxon>Pseudomonadati</taxon>
        <taxon>Pseudomonadota</taxon>
        <taxon>Gammaproteobacteria</taxon>
        <taxon>Methylococcales</taxon>
        <taxon>Methylothermaceae</taxon>
        <taxon>Methylomarinovum</taxon>
    </lineage>
</organism>
<evidence type="ECO:0000256" key="12">
    <source>
        <dbReference type="HAMAP-Rule" id="MF_01855"/>
    </source>
</evidence>
<dbReference type="GO" id="GO:0006002">
    <property type="term" value="P:fructose 6-phosphate metabolic process"/>
    <property type="evidence" value="ECO:0007669"/>
    <property type="project" value="TreeGrafter"/>
</dbReference>
<dbReference type="PIRSF" id="PIRSF500210">
    <property type="entry name" value="FBPtase"/>
    <property type="match status" value="1"/>
</dbReference>
<keyword evidence="7 12" id="KW-0460">Magnesium</keyword>
<dbReference type="RefSeq" id="WP_317704948.1">
    <property type="nucleotide sequence ID" value="NZ_AP024714.1"/>
</dbReference>
<proteinExistence type="inferred from homology"/>
<dbReference type="GO" id="GO:0006000">
    <property type="term" value="P:fructose metabolic process"/>
    <property type="evidence" value="ECO:0007669"/>
    <property type="project" value="TreeGrafter"/>
</dbReference>
<dbReference type="FunFam" id="3.30.540.10:FF:000002">
    <property type="entry name" value="Fructose-1,6-bisphosphatase class 1"/>
    <property type="match status" value="1"/>
</dbReference>
<dbReference type="HAMAP" id="MF_01855">
    <property type="entry name" value="FBPase_class1"/>
    <property type="match status" value="1"/>
</dbReference>